<keyword evidence="2" id="KW-0472">Membrane</keyword>
<name>A0ABQ8KKG1_9APHY</name>
<accession>A0ABQ8KKG1</accession>
<keyword evidence="2" id="KW-0812">Transmembrane</keyword>
<evidence type="ECO:0000313" key="3">
    <source>
        <dbReference type="EMBL" id="KAH9838643.1"/>
    </source>
</evidence>
<organism evidence="3 4">
    <name type="scientific">Rhodofomes roseus</name>
    <dbReference type="NCBI Taxonomy" id="34475"/>
    <lineage>
        <taxon>Eukaryota</taxon>
        <taxon>Fungi</taxon>
        <taxon>Dikarya</taxon>
        <taxon>Basidiomycota</taxon>
        <taxon>Agaricomycotina</taxon>
        <taxon>Agaricomycetes</taxon>
        <taxon>Polyporales</taxon>
        <taxon>Rhodofomes</taxon>
    </lineage>
</organism>
<reference evidence="3 4" key="1">
    <citation type="journal article" date="2021" name="Environ. Microbiol.">
        <title>Gene family expansions and transcriptome signatures uncover fungal adaptations to wood decay.</title>
        <authorList>
            <person name="Hage H."/>
            <person name="Miyauchi S."/>
            <person name="Viragh M."/>
            <person name="Drula E."/>
            <person name="Min B."/>
            <person name="Chaduli D."/>
            <person name="Navarro D."/>
            <person name="Favel A."/>
            <person name="Norest M."/>
            <person name="Lesage-Meessen L."/>
            <person name="Balint B."/>
            <person name="Merenyi Z."/>
            <person name="de Eugenio L."/>
            <person name="Morin E."/>
            <person name="Martinez A.T."/>
            <person name="Baldrian P."/>
            <person name="Stursova M."/>
            <person name="Martinez M.J."/>
            <person name="Novotny C."/>
            <person name="Magnuson J.K."/>
            <person name="Spatafora J.W."/>
            <person name="Maurice S."/>
            <person name="Pangilinan J."/>
            <person name="Andreopoulos W."/>
            <person name="LaButti K."/>
            <person name="Hundley H."/>
            <person name="Na H."/>
            <person name="Kuo A."/>
            <person name="Barry K."/>
            <person name="Lipzen A."/>
            <person name="Henrissat B."/>
            <person name="Riley R."/>
            <person name="Ahrendt S."/>
            <person name="Nagy L.G."/>
            <person name="Grigoriev I.V."/>
            <person name="Martin F."/>
            <person name="Rosso M.N."/>
        </authorList>
    </citation>
    <scope>NUCLEOTIDE SEQUENCE [LARGE SCALE GENOMIC DNA]</scope>
    <source>
        <strain evidence="3 4">CIRM-BRFM 1785</strain>
    </source>
</reference>
<evidence type="ECO:0000256" key="1">
    <source>
        <dbReference type="SAM" id="MobiDB-lite"/>
    </source>
</evidence>
<feature type="compositionally biased region" description="Acidic residues" evidence="1">
    <location>
        <begin position="25"/>
        <end position="41"/>
    </location>
</feature>
<dbReference type="EMBL" id="JADCUA010000007">
    <property type="protein sequence ID" value="KAH9838643.1"/>
    <property type="molecule type" value="Genomic_DNA"/>
</dbReference>
<dbReference type="GeneID" id="71999957"/>
<dbReference type="RefSeq" id="XP_047780558.1">
    <property type="nucleotide sequence ID" value="XM_047919225.1"/>
</dbReference>
<keyword evidence="2" id="KW-1133">Transmembrane helix</keyword>
<protein>
    <submittedName>
        <fullName evidence="3">Uncharacterized protein</fullName>
    </submittedName>
</protein>
<feature type="compositionally biased region" description="Basic and acidic residues" evidence="1">
    <location>
        <begin position="1"/>
        <end position="14"/>
    </location>
</feature>
<comment type="caution">
    <text evidence="3">The sequence shown here is derived from an EMBL/GenBank/DDBJ whole genome shotgun (WGS) entry which is preliminary data.</text>
</comment>
<feature type="transmembrane region" description="Helical" evidence="2">
    <location>
        <begin position="56"/>
        <end position="75"/>
    </location>
</feature>
<feature type="region of interest" description="Disordered" evidence="1">
    <location>
        <begin position="1"/>
        <end position="53"/>
    </location>
</feature>
<dbReference type="Proteomes" id="UP000814176">
    <property type="component" value="Unassembled WGS sequence"/>
</dbReference>
<evidence type="ECO:0000313" key="4">
    <source>
        <dbReference type="Proteomes" id="UP000814176"/>
    </source>
</evidence>
<gene>
    <name evidence="3" type="ORF">C8Q71DRAFT_540173</name>
</gene>
<evidence type="ECO:0000256" key="2">
    <source>
        <dbReference type="SAM" id="Phobius"/>
    </source>
</evidence>
<proteinExistence type="predicted"/>
<feature type="compositionally biased region" description="Polar residues" evidence="1">
    <location>
        <begin position="42"/>
        <end position="53"/>
    </location>
</feature>
<sequence length="123" mass="13872">MSEEEKRTLAAQKDEEAETNSSDAEQSDDEASAGDVGEDTEQAQSDSRLSASPSPWQRLALVTFVLLMFWFAWAFRKHNSRPNIVYADRYSAEYKYRPAASPIITEILKDGRTRLRGAVPTNK</sequence>
<keyword evidence="4" id="KW-1185">Reference proteome</keyword>